<dbReference type="EMBL" id="KZ345706">
    <property type="protein sequence ID" value="PIO72330.1"/>
    <property type="molecule type" value="Genomic_DNA"/>
</dbReference>
<evidence type="ECO:0000313" key="3">
    <source>
        <dbReference type="Proteomes" id="UP000230423"/>
    </source>
</evidence>
<evidence type="ECO:0000313" key="2">
    <source>
        <dbReference type="EMBL" id="PIO72330.1"/>
    </source>
</evidence>
<feature type="transmembrane region" description="Helical" evidence="1">
    <location>
        <begin position="156"/>
        <end position="176"/>
    </location>
</feature>
<dbReference type="InterPro" id="IPR008574">
    <property type="entry name" value="Nematodes_ZYG-11_interact"/>
</dbReference>
<keyword evidence="3" id="KW-1185">Reference proteome</keyword>
<sequence length="192" mass="21051">MDRFVLIRALSLLYFLPDNDYEYETTPFQSGVCDAAQAITGDKSVRMELLSYAILQGVLMGYVIDSIYLSYIPYAVITPAIITVAFAQVAKSSDGDRKMILGSTVGAAVSFNFMLGLITGSLSFVYFLLTLTYAAIAAVIMQLCFKNLKAVSTGHVYQNALSCGFIVAKGLFFLLFGSYDNDVQDQQQQSDK</sequence>
<accession>A0A2G9US59</accession>
<keyword evidence="1" id="KW-0812">Transmembrane</keyword>
<reference evidence="2 3" key="1">
    <citation type="submission" date="2015-09" db="EMBL/GenBank/DDBJ databases">
        <title>Draft genome of the parasitic nematode Teladorsagia circumcincta isolate WARC Sus (inbred).</title>
        <authorList>
            <person name="Mitreva M."/>
        </authorList>
    </citation>
    <scope>NUCLEOTIDE SEQUENCE [LARGE SCALE GENOMIC DNA]</scope>
    <source>
        <strain evidence="2 3">S</strain>
    </source>
</reference>
<name>A0A2G9US59_TELCI</name>
<keyword evidence="1" id="KW-1133">Transmembrane helix</keyword>
<gene>
    <name evidence="2" type="ORF">TELCIR_05744</name>
</gene>
<dbReference type="PANTHER" id="PTHR31176">
    <property type="entry name" value="MFS DOMAIN-CONTAINING PROTEIN-RELATED"/>
    <property type="match status" value="1"/>
</dbReference>
<dbReference type="OrthoDB" id="5857697at2759"/>
<dbReference type="PANTHER" id="PTHR31176:SF1">
    <property type="entry name" value="MFS DOMAIN-CONTAINING PROTEIN-RELATED"/>
    <property type="match status" value="1"/>
</dbReference>
<dbReference type="Proteomes" id="UP000230423">
    <property type="component" value="Unassembled WGS sequence"/>
</dbReference>
<dbReference type="AlphaFoldDB" id="A0A2G9US59"/>
<feature type="transmembrane region" description="Helical" evidence="1">
    <location>
        <begin position="99"/>
        <end position="118"/>
    </location>
</feature>
<proteinExistence type="predicted"/>
<organism evidence="2 3">
    <name type="scientific">Teladorsagia circumcincta</name>
    <name type="common">Brown stomach worm</name>
    <name type="synonym">Ostertagia circumcincta</name>
    <dbReference type="NCBI Taxonomy" id="45464"/>
    <lineage>
        <taxon>Eukaryota</taxon>
        <taxon>Metazoa</taxon>
        <taxon>Ecdysozoa</taxon>
        <taxon>Nematoda</taxon>
        <taxon>Chromadorea</taxon>
        <taxon>Rhabditida</taxon>
        <taxon>Rhabditina</taxon>
        <taxon>Rhabditomorpha</taxon>
        <taxon>Strongyloidea</taxon>
        <taxon>Trichostrongylidae</taxon>
        <taxon>Teladorsagia</taxon>
    </lineage>
</organism>
<feature type="transmembrane region" description="Helical" evidence="1">
    <location>
        <begin position="71"/>
        <end position="87"/>
    </location>
</feature>
<feature type="transmembrane region" description="Helical" evidence="1">
    <location>
        <begin position="124"/>
        <end position="144"/>
    </location>
</feature>
<dbReference type="Pfam" id="PF05884">
    <property type="entry name" value="ZYG-11_interact"/>
    <property type="match status" value="1"/>
</dbReference>
<evidence type="ECO:0000256" key="1">
    <source>
        <dbReference type="SAM" id="Phobius"/>
    </source>
</evidence>
<protein>
    <submittedName>
        <fullName evidence="2">Uncharacterized protein</fullName>
    </submittedName>
</protein>
<keyword evidence="1" id="KW-0472">Membrane</keyword>